<dbReference type="KEGG" id="bpg:Bathy02g00970"/>
<dbReference type="Gene3D" id="1.25.40.10">
    <property type="entry name" value="Tetratricopeptide repeat domain"/>
    <property type="match status" value="1"/>
</dbReference>
<reference evidence="6 7" key="1">
    <citation type="submission" date="2011-10" db="EMBL/GenBank/DDBJ databases">
        <authorList>
            <person name="Genoscope - CEA"/>
        </authorList>
    </citation>
    <scope>NUCLEOTIDE SEQUENCE [LARGE SCALE GENOMIC DNA]</scope>
    <source>
        <strain evidence="6 7">RCC 1105</strain>
    </source>
</reference>
<dbReference type="Pfam" id="PF13432">
    <property type="entry name" value="TPR_16"/>
    <property type="match status" value="1"/>
</dbReference>
<dbReference type="STRING" id="41875.K8F156"/>
<evidence type="ECO:0000313" key="6">
    <source>
        <dbReference type="EMBL" id="CCO15283.1"/>
    </source>
</evidence>
<keyword evidence="1" id="KW-0677">Repeat</keyword>
<dbReference type="EMBL" id="FO082277">
    <property type="protein sequence ID" value="CCO15283.1"/>
    <property type="molecule type" value="Genomic_DNA"/>
</dbReference>
<feature type="repeat" description="TPR" evidence="3">
    <location>
        <begin position="360"/>
        <end position="393"/>
    </location>
</feature>
<accession>K8F156</accession>
<evidence type="ECO:0000256" key="1">
    <source>
        <dbReference type="ARBA" id="ARBA00022737"/>
    </source>
</evidence>
<organism evidence="6 7">
    <name type="scientific">Bathycoccus prasinos</name>
    <dbReference type="NCBI Taxonomy" id="41875"/>
    <lineage>
        <taxon>Eukaryota</taxon>
        <taxon>Viridiplantae</taxon>
        <taxon>Chlorophyta</taxon>
        <taxon>Mamiellophyceae</taxon>
        <taxon>Mamiellales</taxon>
        <taxon>Bathycoccaceae</taxon>
        <taxon>Bathycoccus</taxon>
    </lineage>
</organism>
<keyword evidence="7" id="KW-1185">Reference proteome</keyword>
<dbReference type="OrthoDB" id="1872379at2759"/>
<keyword evidence="4" id="KW-0175">Coiled coil</keyword>
<proteinExistence type="predicted"/>
<dbReference type="InterPro" id="IPR011990">
    <property type="entry name" value="TPR-like_helical_dom_sf"/>
</dbReference>
<evidence type="ECO:0000256" key="5">
    <source>
        <dbReference type="SAM" id="MobiDB-lite"/>
    </source>
</evidence>
<evidence type="ECO:0000256" key="4">
    <source>
        <dbReference type="SAM" id="Coils"/>
    </source>
</evidence>
<dbReference type="PANTHER" id="PTHR22904">
    <property type="entry name" value="TPR REPEAT CONTAINING PROTEIN"/>
    <property type="match status" value="1"/>
</dbReference>
<dbReference type="InterPro" id="IPR016098">
    <property type="entry name" value="CAP/MinC_C"/>
</dbReference>
<dbReference type="eggNOG" id="KOG0548">
    <property type="taxonomic scope" value="Eukaryota"/>
</dbReference>
<name>K8F156_9CHLO</name>
<dbReference type="SUPFAM" id="SSF48452">
    <property type="entry name" value="TPR-like"/>
    <property type="match status" value="1"/>
</dbReference>
<sequence>MMGEEEDQAKEGGGGGKEEENEENETFNKNDDENDDRSSKEYHEKWSKFTEEEMQKIQLEEAELKQEMEKLSVANELEKKTKKAQEEKKQMLREAKERWEHSEEKEMSRRVTIEKETEVTRAIRAEELEQNSKSLHFREVAKCSYEIKKCAKPIKIFIESAKDTTISCAGTVKTSTMEIWNCSNCEITFESGAASTKTTQIDECENVTLLFPSRDTIGSIYHATTSGLSLVFTDESMLDGKNIHVVDVDDNDFRELQKKEENEENNDGSSSNSRVRQHVTRFVNGKILTERVIRGKDEFPTTARELNANSVEEAEAKAKEERRAANKAKGNEAFKAGDYGSAIAHYELSLQDTELDSDKSIVHSNRAACFLKLGRLEEALKEAERSVSLDEKNVKGNFRVGLALHALKRYGEAVKALEKAQSLEKKKQNKDIENAIRMAEFMGRKQAAETSA</sequence>
<dbReference type="InterPro" id="IPR019734">
    <property type="entry name" value="TPR_rpt"/>
</dbReference>
<evidence type="ECO:0000313" key="7">
    <source>
        <dbReference type="Proteomes" id="UP000198341"/>
    </source>
</evidence>
<dbReference type="Proteomes" id="UP000198341">
    <property type="component" value="Chromosome 2"/>
</dbReference>
<dbReference type="GO" id="GO:0051879">
    <property type="term" value="F:Hsp90 protein binding"/>
    <property type="evidence" value="ECO:0007669"/>
    <property type="project" value="TreeGrafter"/>
</dbReference>
<dbReference type="PROSITE" id="PS50005">
    <property type="entry name" value="TPR"/>
    <property type="match status" value="1"/>
</dbReference>
<dbReference type="PANTHER" id="PTHR22904:SF523">
    <property type="entry name" value="STRESS-INDUCED-PHOSPHOPROTEIN 1"/>
    <property type="match status" value="1"/>
</dbReference>
<dbReference type="RefSeq" id="XP_007515043.1">
    <property type="nucleotide sequence ID" value="XM_007514981.1"/>
</dbReference>
<evidence type="ECO:0000256" key="3">
    <source>
        <dbReference type="PROSITE-ProRule" id="PRU00339"/>
    </source>
</evidence>
<dbReference type="Gene3D" id="2.160.20.70">
    <property type="match status" value="1"/>
</dbReference>
<dbReference type="Pfam" id="PF13181">
    <property type="entry name" value="TPR_8"/>
    <property type="match status" value="1"/>
</dbReference>
<protein>
    <submittedName>
        <fullName evidence="6">Unnamed protein product</fullName>
    </submittedName>
</protein>
<dbReference type="AlphaFoldDB" id="K8F156"/>
<evidence type="ECO:0000256" key="2">
    <source>
        <dbReference type="ARBA" id="ARBA00022803"/>
    </source>
</evidence>
<keyword evidence="2 3" id="KW-0802">TPR repeat</keyword>
<dbReference type="SMART" id="SM00028">
    <property type="entry name" value="TPR"/>
    <property type="match status" value="3"/>
</dbReference>
<feature type="region of interest" description="Disordered" evidence="5">
    <location>
        <begin position="1"/>
        <end position="49"/>
    </location>
</feature>
<feature type="compositionally biased region" description="Basic and acidic residues" evidence="5">
    <location>
        <begin position="26"/>
        <end position="49"/>
    </location>
</feature>
<gene>
    <name evidence="6" type="ORF">Bathy02g00970</name>
</gene>
<dbReference type="GeneID" id="19017211"/>
<feature type="coiled-coil region" evidence="4">
    <location>
        <begin position="373"/>
        <end position="433"/>
    </location>
</feature>